<protein>
    <recommendedName>
        <fullName evidence="3">HEPN domain-containing protein</fullName>
    </recommendedName>
</protein>
<organism evidence="1 2">
    <name type="scientific">Dyadobacter pollutisoli</name>
    <dbReference type="NCBI Taxonomy" id="2910158"/>
    <lineage>
        <taxon>Bacteria</taxon>
        <taxon>Pseudomonadati</taxon>
        <taxon>Bacteroidota</taxon>
        <taxon>Cytophagia</taxon>
        <taxon>Cytophagales</taxon>
        <taxon>Spirosomataceae</taxon>
        <taxon>Dyadobacter</taxon>
    </lineage>
</organism>
<proteinExistence type="predicted"/>
<evidence type="ECO:0000313" key="2">
    <source>
        <dbReference type="Proteomes" id="UP001164653"/>
    </source>
</evidence>
<evidence type="ECO:0000313" key="1">
    <source>
        <dbReference type="EMBL" id="WAC10936.1"/>
    </source>
</evidence>
<gene>
    <name evidence="1" type="ORF">ON006_24715</name>
</gene>
<evidence type="ECO:0008006" key="3">
    <source>
        <dbReference type="Google" id="ProtNLM"/>
    </source>
</evidence>
<sequence length="129" mass="15363">MTKEHAEHNESACDFLLESEKYNDWVVTTAFYSALHFVQHEIFPLTIGDDTWENFDDYFAYRLKNESRTINKHSVTDELVKVHFNVALTNYRFLSDSCWNARYKRYKVSIDLAKAARRRLAQLKEFLTN</sequence>
<dbReference type="EMBL" id="CP112998">
    <property type="protein sequence ID" value="WAC10936.1"/>
    <property type="molecule type" value="Genomic_DNA"/>
</dbReference>
<dbReference type="Proteomes" id="UP001164653">
    <property type="component" value="Chromosome"/>
</dbReference>
<dbReference type="AlphaFoldDB" id="A0A9E8SKP1"/>
<name>A0A9E8SKP1_9BACT</name>
<keyword evidence="2" id="KW-1185">Reference proteome</keyword>
<dbReference type="RefSeq" id="WP_244822697.1">
    <property type="nucleotide sequence ID" value="NZ_CP112998.1"/>
</dbReference>
<reference evidence="1" key="1">
    <citation type="submission" date="2022-11" db="EMBL/GenBank/DDBJ databases">
        <title>Dyadobacter pollutisoli sp. nov., isolated from plastic dumped soil.</title>
        <authorList>
            <person name="Kim J.M."/>
            <person name="Kim K.R."/>
            <person name="Lee J.K."/>
            <person name="Hao L."/>
            <person name="Jeon C.O."/>
        </authorList>
    </citation>
    <scope>NUCLEOTIDE SEQUENCE</scope>
    <source>
        <strain evidence="1">U1</strain>
    </source>
</reference>
<dbReference type="KEGG" id="dpf:ON006_24715"/>
<accession>A0A9E8SKP1</accession>